<evidence type="ECO:0000313" key="3">
    <source>
        <dbReference type="Proteomes" id="UP001187531"/>
    </source>
</evidence>
<protein>
    <submittedName>
        <fullName evidence="2">Uncharacterized protein</fullName>
    </submittedName>
</protein>
<evidence type="ECO:0000256" key="1">
    <source>
        <dbReference type="SAM" id="MobiDB-lite"/>
    </source>
</evidence>
<dbReference type="EMBL" id="JAVRJZ010000015">
    <property type="protein sequence ID" value="KAK2711986.1"/>
    <property type="molecule type" value="Genomic_DNA"/>
</dbReference>
<proteinExistence type="predicted"/>
<comment type="caution">
    <text evidence="2">The sequence shown here is derived from an EMBL/GenBank/DDBJ whole genome shotgun (WGS) entry which is preliminary data.</text>
</comment>
<dbReference type="AlphaFoldDB" id="A0AA88L417"/>
<organism evidence="2 3">
    <name type="scientific">Artemia franciscana</name>
    <name type="common">Brine shrimp</name>
    <name type="synonym">Artemia sanfranciscana</name>
    <dbReference type="NCBI Taxonomy" id="6661"/>
    <lineage>
        <taxon>Eukaryota</taxon>
        <taxon>Metazoa</taxon>
        <taxon>Ecdysozoa</taxon>
        <taxon>Arthropoda</taxon>
        <taxon>Crustacea</taxon>
        <taxon>Branchiopoda</taxon>
        <taxon>Anostraca</taxon>
        <taxon>Artemiidae</taxon>
        <taxon>Artemia</taxon>
    </lineage>
</organism>
<dbReference type="Proteomes" id="UP001187531">
    <property type="component" value="Unassembled WGS sequence"/>
</dbReference>
<gene>
    <name evidence="2" type="ORF">QYM36_010871</name>
</gene>
<feature type="compositionally biased region" description="Basic and acidic residues" evidence="1">
    <location>
        <begin position="69"/>
        <end position="78"/>
    </location>
</feature>
<accession>A0AA88L417</accession>
<feature type="region of interest" description="Disordered" evidence="1">
    <location>
        <begin position="69"/>
        <end position="91"/>
    </location>
</feature>
<evidence type="ECO:0000313" key="2">
    <source>
        <dbReference type="EMBL" id="KAK2711986.1"/>
    </source>
</evidence>
<keyword evidence="3" id="KW-1185">Reference proteome</keyword>
<reference evidence="2" key="1">
    <citation type="submission" date="2023-07" db="EMBL/GenBank/DDBJ databases">
        <title>Chromosome-level genome assembly of Artemia franciscana.</title>
        <authorList>
            <person name="Jo E."/>
        </authorList>
    </citation>
    <scope>NUCLEOTIDE SEQUENCE</scope>
    <source>
        <tissue evidence="2">Whole body</tissue>
    </source>
</reference>
<sequence length="91" mass="10368">MLYDILELDEESLSMDSWKACQHSNMVGTDDLKTHPGQNTTDKVCVVSVLLFDISFPIKVDQDVNYRAKGNEDEDKKTLPRNLQITPEPEI</sequence>
<name>A0AA88L417_ARTSF</name>